<dbReference type="EnsemblMetazoa" id="CLYHEMT013151.1">
    <property type="protein sequence ID" value="CLYHEMP013151.1"/>
    <property type="gene ID" value="CLYHEMG013151"/>
</dbReference>
<feature type="region of interest" description="Disordered" evidence="3">
    <location>
        <begin position="357"/>
        <end position="432"/>
    </location>
</feature>
<dbReference type="PANTHER" id="PTHR23113:SF368">
    <property type="entry name" value="CELL DIVISION CONTROL PROTEIN 25"/>
    <property type="match status" value="1"/>
</dbReference>
<dbReference type="InterPro" id="IPR011993">
    <property type="entry name" value="PH-like_dom_sf"/>
</dbReference>
<dbReference type="GeneID" id="136801021"/>
<keyword evidence="1 2" id="KW-0344">Guanine-nucleotide releasing factor</keyword>
<dbReference type="Gene3D" id="1.10.840.10">
    <property type="entry name" value="Ras guanine-nucleotide exchange factors catalytic domain"/>
    <property type="match status" value="1"/>
</dbReference>
<dbReference type="Proteomes" id="UP000594262">
    <property type="component" value="Unplaced"/>
</dbReference>
<evidence type="ECO:0000256" key="3">
    <source>
        <dbReference type="SAM" id="MobiDB-lite"/>
    </source>
</evidence>
<dbReference type="InterPro" id="IPR023578">
    <property type="entry name" value="Ras_GEF_dom_sf"/>
</dbReference>
<dbReference type="AlphaFoldDB" id="A0A7M5WU69"/>
<dbReference type="InterPro" id="IPR008937">
    <property type="entry name" value="Ras-like_GEF"/>
</dbReference>
<dbReference type="SUPFAM" id="SSF48366">
    <property type="entry name" value="Ras GEF"/>
    <property type="match status" value="1"/>
</dbReference>
<dbReference type="RefSeq" id="XP_066913742.1">
    <property type="nucleotide sequence ID" value="XM_067057641.1"/>
</dbReference>
<evidence type="ECO:0000259" key="4">
    <source>
        <dbReference type="PROSITE" id="PS50003"/>
    </source>
</evidence>
<keyword evidence="7" id="KW-1185">Reference proteome</keyword>
<dbReference type="InterPro" id="IPR001849">
    <property type="entry name" value="PH_domain"/>
</dbReference>
<dbReference type="PROSITE" id="PS50009">
    <property type="entry name" value="RASGEF_CAT"/>
    <property type="match status" value="1"/>
</dbReference>
<dbReference type="CDD" id="cd00155">
    <property type="entry name" value="RasGEF"/>
    <property type="match status" value="1"/>
</dbReference>
<dbReference type="InterPro" id="IPR001895">
    <property type="entry name" value="RASGEF_cat_dom"/>
</dbReference>
<dbReference type="GO" id="GO:0007265">
    <property type="term" value="P:Ras protein signal transduction"/>
    <property type="evidence" value="ECO:0007669"/>
    <property type="project" value="TreeGrafter"/>
</dbReference>
<protein>
    <submittedName>
        <fullName evidence="6">Uncharacterized protein</fullName>
    </submittedName>
</protein>
<proteinExistence type="predicted"/>
<dbReference type="PROSITE" id="PS50003">
    <property type="entry name" value="PH_DOMAIN"/>
    <property type="match status" value="1"/>
</dbReference>
<dbReference type="OrthoDB" id="10254377at2759"/>
<dbReference type="GO" id="GO:0005886">
    <property type="term" value="C:plasma membrane"/>
    <property type="evidence" value="ECO:0007669"/>
    <property type="project" value="TreeGrafter"/>
</dbReference>
<organism evidence="6 7">
    <name type="scientific">Clytia hemisphaerica</name>
    <dbReference type="NCBI Taxonomy" id="252671"/>
    <lineage>
        <taxon>Eukaryota</taxon>
        <taxon>Metazoa</taxon>
        <taxon>Cnidaria</taxon>
        <taxon>Hydrozoa</taxon>
        <taxon>Hydroidolina</taxon>
        <taxon>Leptothecata</taxon>
        <taxon>Obeliida</taxon>
        <taxon>Clytiidae</taxon>
        <taxon>Clytia</taxon>
    </lineage>
</organism>
<dbReference type="SMART" id="SM00233">
    <property type="entry name" value="PH"/>
    <property type="match status" value="1"/>
</dbReference>
<accession>A0A7M5WU69</accession>
<sequence length="654" mass="74578">MRFMEGLGSLISPSRNIYDAAGLGEKARMNHPRLRTRRKTWAGFLDNRPQSAPSEAFFTRFADIGEDEVLCSRVMNHSTTGLVASNHNVTSDIDFGIDKDVTLIEDNREYNPVVFDVLKVSADEIAQQLTLIDLPLFQHIEPEELTSCSWTSKRKHDNCPNIVKATKRFNQVSYWVTREILDTNTAKGRAERIAYFIKVAKKLQELNNLNCLKAVVSGLQCTPIYRLNKTWNVVPKRDKEKLEKLNELVCEENNSSKLRLHLQTTKLPCIPYLGMYLTDLTYINTIHPPTGGLDVERTNKMNEILRIIADYQQSLYDFKPIYAVQNYLNSVKYIDELQKFMEDENYKLSCQIEPTELQTRAERNGSTGKRETVSESDDTYRLYPKQPASKSNSLNPRRTGSSINPKSASLNLPSTPFNQHRSPSPNRKDFVPGHRKVKSLGSTQIFLQSISGMNPSSTSISSGSNVSTGSRYNLVDDSILEDNLNTDIRSSTSYDSGLDHDEPETHPIIRSNYISEDTKPEFYFKLQGFLKRKTLKRNATSPKVANWQRYWVGITCSHLVYFLPKYRAFGGHDRNNFKENAEKILPLFGSDVCECNEEGSFQLTDESGANVYRFRAGTNLNRKLWMDFIKEASNGGMKEPPQNLITFDDDDTHL</sequence>
<feature type="compositionally biased region" description="Basic and acidic residues" evidence="3">
    <location>
        <begin position="359"/>
        <end position="373"/>
    </location>
</feature>
<reference evidence="6" key="1">
    <citation type="submission" date="2021-01" db="UniProtKB">
        <authorList>
            <consortium name="EnsemblMetazoa"/>
        </authorList>
    </citation>
    <scope>IDENTIFICATION</scope>
</reference>
<dbReference type="Pfam" id="PF00169">
    <property type="entry name" value="PH"/>
    <property type="match status" value="1"/>
</dbReference>
<dbReference type="Gene3D" id="2.30.29.30">
    <property type="entry name" value="Pleckstrin-homology domain (PH domain)/Phosphotyrosine-binding domain (PTB)"/>
    <property type="match status" value="1"/>
</dbReference>
<name>A0A7M5WU69_9CNID</name>
<dbReference type="InterPro" id="IPR036964">
    <property type="entry name" value="RASGEF_cat_dom_sf"/>
</dbReference>
<dbReference type="Pfam" id="PF00617">
    <property type="entry name" value="RasGEF"/>
    <property type="match status" value="1"/>
</dbReference>
<feature type="domain" description="Ras-GEF" evidence="5">
    <location>
        <begin position="121"/>
        <end position="355"/>
    </location>
</feature>
<dbReference type="GO" id="GO:0005085">
    <property type="term" value="F:guanyl-nucleotide exchange factor activity"/>
    <property type="evidence" value="ECO:0007669"/>
    <property type="project" value="UniProtKB-KW"/>
</dbReference>
<evidence type="ECO:0000313" key="7">
    <source>
        <dbReference type="Proteomes" id="UP000594262"/>
    </source>
</evidence>
<evidence type="ECO:0000313" key="6">
    <source>
        <dbReference type="EnsemblMetazoa" id="CLYHEMP013151.1"/>
    </source>
</evidence>
<evidence type="ECO:0000256" key="1">
    <source>
        <dbReference type="ARBA" id="ARBA00022658"/>
    </source>
</evidence>
<evidence type="ECO:0000259" key="5">
    <source>
        <dbReference type="PROSITE" id="PS50009"/>
    </source>
</evidence>
<dbReference type="SMART" id="SM00147">
    <property type="entry name" value="RasGEF"/>
    <property type="match status" value="1"/>
</dbReference>
<dbReference type="PANTHER" id="PTHR23113">
    <property type="entry name" value="GUANINE NUCLEOTIDE EXCHANGE FACTOR"/>
    <property type="match status" value="1"/>
</dbReference>
<feature type="compositionally biased region" description="Polar residues" evidence="3">
    <location>
        <begin position="388"/>
        <end position="425"/>
    </location>
</feature>
<feature type="domain" description="PH" evidence="4">
    <location>
        <begin position="523"/>
        <end position="634"/>
    </location>
</feature>
<dbReference type="SUPFAM" id="SSF50729">
    <property type="entry name" value="PH domain-like"/>
    <property type="match status" value="1"/>
</dbReference>
<evidence type="ECO:0000256" key="2">
    <source>
        <dbReference type="PROSITE-ProRule" id="PRU00168"/>
    </source>
</evidence>